<proteinExistence type="predicted"/>
<evidence type="ECO:0000256" key="1">
    <source>
        <dbReference type="SAM" id="Phobius"/>
    </source>
</evidence>
<keyword evidence="3" id="KW-1185">Reference proteome</keyword>
<feature type="transmembrane region" description="Helical" evidence="1">
    <location>
        <begin position="27"/>
        <end position="51"/>
    </location>
</feature>
<dbReference type="AlphaFoldDB" id="A0AA35UM30"/>
<sequence length="125" mass="14049">MNYGIYQVHLLALPYDGGAEIRMHNNILIVMVHLSLLFVTVCISIFSFRLLTMRVARKEMCLKAALIKQKGATRQAERKSMNQRLAFVTVSHDIHASLVGVVGLLEMSIKEVDQISKLAKNLILV</sequence>
<keyword evidence="1" id="KW-0472">Membrane</keyword>
<evidence type="ECO:0000313" key="3">
    <source>
        <dbReference type="Proteomes" id="UP001177003"/>
    </source>
</evidence>
<dbReference type="Proteomes" id="UP001177003">
    <property type="component" value="Chromosome 0"/>
</dbReference>
<organism evidence="2 3">
    <name type="scientific">Lactuca saligna</name>
    <name type="common">Willowleaf lettuce</name>
    <dbReference type="NCBI Taxonomy" id="75948"/>
    <lineage>
        <taxon>Eukaryota</taxon>
        <taxon>Viridiplantae</taxon>
        <taxon>Streptophyta</taxon>
        <taxon>Embryophyta</taxon>
        <taxon>Tracheophyta</taxon>
        <taxon>Spermatophyta</taxon>
        <taxon>Magnoliopsida</taxon>
        <taxon>eudicotyledons</taxon>
        <taxon>Gunneridae</taxon>
        <taxon>Pentapetalae</taxon>
        <taxon>asterids</taxon>
        <taxon>campanulids</taxon>
        <taxon>Asterales</taxon>
        <taxon>Asteraceae</taxon>
        <taxon>Cichorioideae</taxon>
        <taxon>Cichorieae</taxon>
        <taxon>Lactucinae</taxon>
        <taxon>Lactuca</taxon>
    </lineage>
</organism>
<dbReference type="EMBL" id="OX465086">
    <property type="protein sequence ID" value="CAI9260996.1"/>
    <property type="molecule type" value="Genomic_DNA"/>
</dbReference>
<evidence type="ECO:0000313" key="2">
    <source>
        <dbReference type="EMBL" id="CAI9260996.1"/>
    </source>
</evidence>
<name>A0AA35UM30_LACSI</name>
<keyword evidence="1" id="KW-0812">Transmembrane</keyword>
<keyword evidence="1" id="KW-1133">Transmembrane helix</keyword>
<evidence type="ECO:0008006" key="4">
    <source>
        <dbReference type="Google" id="ProtNLM"/>
    </source>
</evidence>
<gene>
    <name evidence="2" type="ORF">LSALG_LOCUS1808</name>
</gene>
<reference evidence="2" key="1">
    <citation type="submission" date="2023-04" db="EMBL/GenBank/DDBJ databases">
        <authorList>
            <person name="Vijverberg K."/>
            <person name="Xiong W."/>
            <person name="Schranz E."/>
        </authorList>
    </citation>
    <scope>NUCLEOTIDE SEQUENCE</scope>
</reference>
<accession>A0AA35UM30</accession>
<protein>
    <recommendedName>
        <fullName evidence="4">Histidine kinase</fullName>
    </recommendedName>
</protein>